<reference evidence="1" key="1">
    <citation type="submission" date="2018-11" db="EMBL/GenBank/DDBJ databases">
        <authorList>
            <person name="Grassa J C."/>
        </authorList>
    </citation>
    <scope>NUCLEOTIDE SEQUENCE [LARGE SCALE GENOMIC DNA]</scope>
</reference>
<dbReference type="Gramene" id="evm.model.05.1536">
    <property type="protein sequence ID" value="cds.evm.model.05.1536"/>
    <property type="gene ID" value="evm.TU.05.1536"/>
</dbReference>
<name>A0A803PLQ1_CANSA</name>
<dbReference type="Proteomes" id="UP000596661">
    <property type="component" value="Chromosome 5"/>
</dbReference>
<evidence type="ECO:0000313" key="1">
    <source>
        <dbReference type="EnsemblPlants" id="cds.evm.model.05.1536"/>
    </source>
</evidence>
<accession>A0A803PLQ1</accession>
<organism evidence="1 2">
    <name type="scientific">Cannabis sativa</name>
    <name type="common">Hemp</name>
    <name type="synonym">Marijuana</name>
    <dbReference type="NCBI Taxonomy" id="3483"/>
    <lineage>
        <taxon>Eukaryota</taxon>
        <taxon>Viridiplantae</taxon>
        <taxon>Streptophyta</taxon>
        <taxon>Embryophyta</taxon>
        <taxon>Tracheophyta</taxon>
        <taxon>Spermatophyta</taxon>
        <taxon>Magnoliopsida</taxon>
        <taxon>eudicotyledons</taxon>
        <taxon>Gunneridae</taxon>
        <taxon>Pentapetalae</taxon>
        <taxon>rosids</taxon>
        <taxon>fabids</taxon>
        <taxon>Rosales</taxon>
        <taxon>Cannabaceae</taxon>
        <taxon>Cannabis</taxon>
    </lineage>
</organism>
<dbReference type="EMBL" id="UZAU01000542">
    <property type="status" value="NOT_ANNOTATED_CDS"/>
    <property type="molecule type" value="Genomic_DNA"/>
</dbReference>
<reference evidence="1" key="2">
    <citation type="submission" date="2021-03" db="UniProtKB">
        <authorList>
            <consortium name="EnsemblPlants"/>
        </authorList>
    </citation>
    <scope>IDENTIFICATION</scope>
</reference>
<sequence>MLLRLTPVVVGENGLGVYGAGEGRERDGAVVPVGDDDASRRYFVNGVRNKEIKKQKLRVEGDGVPIVVVSEVMDHDTIEGSKSIRGAECGAGPPDAMRCFPIDAQEHSGDIAMFWKDIEETIVFGYSKNHINVVVTVGGMLDNCGLFDFELSKYTFTWEHGRVQDDNGAWYTWDDGLPQLVKDYFNGLFTGSDTEWGNLLDDIQALISASQNDDLVRPVLEDEVHRSLFQMHLGKALGLDGMSLGFYKKLWHIVGANVVKLVQ</sequence>
<evidence type="ECO:0000313" key="2">
    <source>
        <dbReference type="Proteomes" id="UP000596661"/>
    </source>
</evidence>
<keyword evidence="2" id="KW-1185">Reference proteome</keyword>
<protein>
    <submittedName>
        <fullName evidence="1">Uncharacterized protein</fullName>
    </submittedName>
</protein>
<dbReference type="EnsemblPlants" id="evm.model.05.1536">
    <property type="protein sequence ID" value="cds.evm.model.05.1536"/>
    <property type="gene ID" value="evm.TU.05.1536"/>
</dbReference>
<proteinExistence type="predicted"/>
<dbReference type="AlphaFoldDB" id="A0A803PLQ1"/>